<dbReference type="InterPro" id="IPR005170">
    <property type="entry name" value="Transptr-assoc_dom"/>
</dbReference>
<evidence type="ECO:0000256" key="1">
    <source>
        <dbReference type="ARBA" id="ARBA00004141"/>
    </source>
</evidence>
<keyword evidence="7 9" id="KW-0472">Membrane</keyword>
<dbReference type="RefSeq" id="WP_189502811.1">
    <property type="nucleotide sequence ID" value="NZ_BMZQ01000001.1"/>
</dbReference>
<keyword evidence="14" id="KW-1185">Reference proteome</keyword>
<dbReference type="InterPro" id="IPR044751">
    <property type="entry name" value="Ion_transp-like_CBS"/>
</dbReference>
<gene>
    <name evidence="13" type="ORF">GCM10016234_14900</name>
</gene>
<reference evidence="13" key="2">
    <citation type="submission" date="2020-09" db="EMBL/GenBank/DDBJ databases">
        <authorList>
            <person name="Sun Q."/>
            <person name="Kim S."/>
        </authorList>
    </citation>
    <scope>NUCLEOTIDE SEQUENCE</scope>
    <source>
        <strain evidence="13">KCTC 42249</strain>
    </source>
</reference>
<comment type="similarity">
    <text evidence="2">Belongs to the UPF0053 family. Hemolysin C subfamily.</text>
</comment>
<dbReference type="EMBL" id="BMZQ01000001">
    <property type="protein sequence ID" value="GHD11576.1"/>
    <property type="molecule type" value="Genomic_DNA"/>
</dbReference>
<dbReference type="SUPFAM" id="SSF56176">
    <property type="entry name" value="FAD-binding/transporter-associated domain-like"/>
    <property type="match status" value="1"/>
</dbReference>
<dbReference type="InterPro" id="IPR036318">
    <property type="entry name" value="FAD-bd_PCMH-like_sf"/>
</dbReference>
<keyword evidence="13" id="KW-0238">DNA-binding</keyword>
<dbReference type="Gene3D" id="3.30.465.10">
    <property type="match status" value="1"/>
</dbReference>
<feature type="domain" description="CBS" evidence="11">
    <location>
        <begin position="282"/>
        <end position="342"/>
    </location>
</feature>
<dbReference type="SUPFAM" id="SSF54631">
    <property type="entry name" value="CBS-domain pair"/>
    <property type="match status" value="1"/>
</dbReference>
<evidence type="ECO:0000256" key="8">
    <source>
        <dbReference type="PROSITE-ProRule" id="PRU00703"/>
    </source>
</evidence>
<comment type="subcellular location">
    <subcellularLocation>
        <location evidence="1">Membrane</location>
        <topology evidence="1">Multi-pass membrane protein</topology>
    </subcellularLocation>
</comment>
<dbReference type="Proteomes" id="UP000630142">
    <property type="component" value="Unassembled WGS sequence"/>
</dbReference>
<evidence type="ECO:0000313" key="14">
    <source>
        <dbReference type="Proteomes" id="UP000630142"/>
    </source>
</evidence>
<evidence type="ECO:0000256" key="3">
    <source>
        <dbReference type="ARBA" id="ARBA00022692"/>
    </source>
</evidence>
<dbReference type="InterPro" id="IPR046342">
    <property type="entry name" value="CBS_dom_sf"/>
</dbReference>
<evidence type="ECO:0000313" key="13">
    <source>
        <dbReference type="EMBL" id="GHD11576.1"/>
    </source>
</evidence>
<keyword evidence="4" id="KW-0677">Repeat</keyword>
<evidence type="ECO:0000256" key="9">
    <source>
        <dbReference type="PROSITE-ProRule" id="PRU01193"/>
    </source>
</evidence>
<dbReference type="GO" id="GO:0050660">
    <property type="term" value="F:flavin adenine dinucleotide binding"/>
    <property type="evidence" value="ECO:0007669"/>
    <property type="project" value="InterPro"/>
</dbReference>
<dbReference type="PANTHER" id="PTHR22777">
    <property type="entry name" value="HEMOLYSIN-RELATED"/>
    <property type="match status" value="1"/>
</dbReference>
<dbReference type="Gene3D" id="3.10.580.10">
    <property type="entry name" value="CBS-domain"/>
    <property type="match status" value="1"/>
</dbReference>
<evidence type="ECO:0000259" key="11">
    <source>
        <dbReference type="PROSITE" id="PS51371"/>
    </source>
</evidence>
<feature type="domain" description="CNNM transmembrane" evidence="12">
    <location>
        <begin position="1"/>
        <end position="199"/>
    </location>
</feature>
<accession>A0A8J3DP68</accession>
<evidence type="ECO:0000256" key="2">
    <source>
        <dbReference type="ARBA" id="ARBA00006446"/>
    </source>
</evidence>
<dbReference type="Pfam" id="PF03471">
    <property type="entry name" value="CorC_HlyC"/>
    <property type="match status" value="1"/>
</dbReference>
<dbReference type="PANTHER" id="PTHR22777:SF17">
    <property type="entry name" value="UPF0053 PROTEIN SLL0260"/>
    <property type="match status" value="1"/>
</dbReference>
<dbReference type="InterPro" id="IPR000644">
    <property type="entry name" value="CBS_dom"/>
</dbReference>
<proteinExistence type="inferred from homology"/>
<dbReference type="Pfam" id="PF00571">
    <property type="entry name" value="CBS"/>
    <property type="match status" value="1"/>
</dbReference>
<dbReference type="CDD" id="cd04590">
    <property type="entry name" value="CBS_pair_CorC_HlyC_assoc"/>
    <property type="match status" value="1"/>
</dbReference>
<keyword evidence="3 9" id="KW-0812">Transmembrane</keyword>
<sequence>MVYIEVLIVFVLVVVNGLLAMSELAVVSSRPARLKTMADRGSTGAARALKLAADPGRFLSSVQIGITLVGVLSGAFSGATLGQRLTDVLIQAGMPNGIADAVGVGLVVAVITYGSLIIGELVPKQIALRNPEAVAAKVAPGMTVVATIGAPLVWFLDISGRAVLHLLGQKEESEEKVTDEEIKTIIAEAEGAGVIETDERAMIAGVMRLADRTVRGIMTPRTDVDWINVQSDQQTIRDALVETSHSRLPAGDNSVDDMIGVIQTRELLAAILTGQELDIKSFVRQAPIVHDNADALDVITTLREADVPMALVHDEYGHFEGVVTPADILEAITGMFKSDADEGPSVMQREDGSWLIAGYMPADEMADKLGIILPENRDYETVAGFILAQLSHLPATGETLEALGWRFEVVDLDGRRIDKIIASKAVETHRVTPV</sequence>
<evidence type="ECO:0000256" key="7">
    <source>
        <dbReference type="ARBA" id="ARBA00023136"/>
    </source>
</evidence>
<dbReference type="PROSITE" id="PS51846">
    <property type="entry name" value="CNNM"/>
    <property type="match status" value="1"/>
</dbReference>
<dbReference type="GO" id="GO:0003677">
    <property type="term" value="F:DNA binding"/>
    <property type="evidence" value="ECO:0007669"/>
    <property type="project" value="UniProtKB-KW"/>
</dbReference>
<feature type="transmembrane region" description="Helical" evidence="10">
    <location>
        <begin position="58"/>
        <end position="81"/>
    </location>
</feature>
<dbReference type="GO" id="GO:0005886">
    <property type="term" value="C:plasma membrane"/>
    <property type="evidence" value="ECO:0007669"/>
    <property type="project" value="TreeGrafter"/>
</dbReference>
<evidence type="ECO:0000256" key="6">
    <source>
        <dbReference type="ARBA" id="ARBA00023122"/>
    </source>
</evidence>
<feature type="transmembrane region" description="Helical" evidence="10">
    <location>
        <begin position="134"/>
        <end position="156"/>
    </location>
</feature>
<dbReference type="SMART" id="SM01091">
    <property type="entry name" value="CorC_HlyC"/>
    <property type="match status" value="1"/>
</dbReference>
<evidence type="ECO:0000256" key="10">
    <source>
        <dbReference type="SAM" id="Phobius"/>
    </source>
</evidence>
<organism evidence="13 14">
    <name type="scientific">Tianweitania populi</name>
    <dbReference type="NCBI Taxonomy" id="1607949"/>
    <lineage>
        <taxon>Bacteria</taxon>
        <taxon>Pseudomonadati</taxon>
        <taxon>Pseudomonadota</taxon>
        <taxon>Alphaproteobacteria</taxon>
        <taxon>Hyphomicrobiales</taxon>
        <taxon>Phyllobacteriaceae</taxon>
        <taxon>Tianweitania</taxon>
    </lineage>
</organism>
<dbReference type="InterPro" id="IPR016169">
    <property type="entry name" value="FAD-bd_PCMH_sub2"/>
</dbReference>
<feature type="transmembrane region" description="Helical" evidence="10">
    <location>
        <begin position="101"/>
        <end position="122"/>
    </location>
</feature>
<name>A0A8J3DP68_9HYPH</name>
<feature type="transmembrane region" description="Helical" evidence="10">
    <location>
        <begin position="6"/>
        <end position="27"/>
    </location>
</feature>
<dbReference type="Pfam" id="PF01595">
    <property type="entry name" value="CNNM"/>
    <property type="match status" value="1"/>
</dbReference>
<keyword evidence="5 9" id="KW-1133">Transmembrane helix</keyword>
<reference evidence="13" key="1">
    <citation type="journal article" date="2014" name="Int. J. Syst. Evol. Microbiol.">
        <title>Complete genome sequence of Corynebacterium casei LMG S-19264T (=DSM 44701T), isolated from a smear-ripened cheese.</title>
        <authorList>
            <consortium name="US DOE Joint Genome Institute (JGI-PGF)"/>
            <person name="Walter F."/>
            <person name="Albersmeier A."/>
            <person name="Kalinowski J."/>
            <person name="Ruckert C."/>
        </authorList>
    </citation>
    <scope>NUCLEOTIDE SEQUENCE</scope>
    <source>
        <strain evidence="13">KCTC 42249</strain>
    </source>
</reference>
<evidence type="ECO:0000259" key="12">
    <source>
        <dbReference type="PROSITE" id="PS51846"/>
    </source>
</evidence>
<keyword evidence="6 8" id="KW-0129">CBS domain</keyword>
<dbReference type="InterPro" id="IPR002550">
    <property type="entry name" value="CNNM"/>
</dbReference>
<evidence type="ECO:0000256" key="5">
    <source>
        <dbReference type="ARBA" id="ARBA00022989"/>
    </source>
</evidence>
<comment type="caution">
    <text evidence="13">The sequence shown here is derived from an EMBL/GenBank/DDBJ whole genome shotgun (WGS) entry which is preliminary data.</text>
</comment>
<dbReference type="PROSITE" id="PS51371">
    <property type="entry name" value="CBS"/>
    <property type="match status" value="1"/>
</dbReference>
<protein>
    <submittedName>
        <fullName evidence="13">DNA-binding protein</fullName>
    </submittedName>
</protein>
<evidence type="ECO:0000256" key="4">
    <source>
        <dbReference type="ARBA" id="ARBA00022737"/>
    </source>
</evidence>
<dbReference type="AlphaFoldDB" id="A0A8J3DP68"/>